<evidence type="ECO:0000259" key="4">
    <source>
        <dbReference type="Pfam" id="PF16403"/>
    </source>
</evidence>
<dbReference type="Gene3D" id="2.60.40.10">
    <property type="entry name" value="Immunoglobulins"/>
    <property type="match status" value="2"/>
</dbReference>
<feature type="chain" id="PRO_5015468143" evidence="2">
    <location>
        <begin position="23"/>
        <end position="673"/>
    </location>
</feature>
<dbReference type="RefSeq" id="WP_106680543.1">
    <property type="nucleotide sequence ID" value="NZ_JACHWV010000002.1"/>
</dbReference>
<dbReference type="SUPFAM" id="SSF69318">
    <property type="entry name" value="Integrin alpha N-terminal domain"/>
    <property type="match status" value="2"/>
</dbReference>
<dbReference type="InterPro" id="IPR002477">
    <property type="entry name" value="Peptidoglycan-bd-like"/>
</dbReference>
<feature type="domain" description="Peptidoglycan binding-like" evidence="3">
    <location>
        <begin position="615"/>
        <end position="668"/>
    </location>
</feature>
<dbReference type="OrthoDB" id="5381604at2"/>
<dbReference type="Gene3D" id="2.130.10.130">
    <property type="entry name" value="Integrin alpha, N-terminal"/>
    <property type="match status" value="2"/>
</dbReference>
<dbReference type="InterPro" id="IPR028994">
    <property type="entry name" value="Integrin_alpha_N"/>
</dbReference>
<feature type="domain" description="Pesticidal crystal protein Cry22Aa Ig-like" evidence="4">
    <location>
        <begin position="389"/>
        <end position="459"/>
    </location>
</feature>
<reference evidence="5 6" key="1">
    <citation type="submission" date="2018-03" db="EMBL/GenBank/DDBJ databases">
        <title>Mesoflavibacter sp. HG37 and Mesoflavibacter sp. HG96 sp.nov., two marine bacteria isolated from seawater of Western Pacific Ocean.</title>
        <authorList>
            <person name="Cheng H."/>
            <person name="Wu Y.-H."/>
            <person name="Guo L.-L."/>
            <person name="Xu X.-W."/>
        </authorList>
    </citation>
    <scope>NUCLEOTIDE SEQUENCE [LARGE SCALE GENOMIC DNA]</scope>
    <source>
        <strain evidence="5 6">KCTC 42117</strain>
    </source>
</reference>
<accession>A0A2T1N666</accession>
<dbReference type="EMBL" id="PXOT01000027">
    <property type="protein sequence ID" value="PSG87082.1"/>
    <property type="molecule type" value="Genomic_DNA"/>
</dbReference>
<evidence type="ECO:0000256" key="2">
    <source>
        <dbReference type="SAM" id="SignalP"/>
    </source>
</evidence>
<dbReference type="Pfam" id="PF13517">
    <property type="entry name" value="FG-GAP_3"/>
    <property type="match status" value="2"/>
</dbReference>
<gene>
    <name evidence="5" type="ORF">C7H61_13305</name>
</gene>
<dbReference type="Pfam" id="PF16403">
    <property type="entry name" value="Bact_surface_Ig-like"/>
    <property type="match status" value="2"/>
</dbReference>
<dbReference type="Proteomes" id="UP000238430">
    <property type="component" value="Unassembled WGS sequence"/>
</dbReference>
<evidence type="ECO:0000313" key="6">
    <source>
        <dbReference type="Proteomes" id="UP000238430"/>
    </source>
</evidence>
<comment type="caution">
    <text evidence="5">The sequence shown here is derived from an EMBL/GenBank/DDBJ whole genome shotgun (WGS) entry which is preliminary data.</text>
</comment>
<name>A0A2T1N666_9FLAO</name>
<keyword evidence="6" id="KW-1185">Reference proteome</keyword>
<evidence type="ECO:0000313" key="5">
    <source>
        <dbReference type="EMBL" id="PSG87082.1"/>
    </source>
</evidence>
<dbReference type="InterPro" id="IPR013783">
    <property type="entry name" value="Ig-like_fold"/>
</dbReference>
<dbReference type="Pfam" id="PF01471">
    <property type="entry name" value="PG_binding_1"/>
    <property type="match status" value="1"/>
</dbReference>
<dbReference type="AlphaFoldDB" id="A0A2T1N666"/>
<dbReference type="Gene3D" id="1.10.101.10">
    <property type="entry name" value="PGBD-like superfamily/PGBD"/>
    <property type="match status" value="1"/>
</dbReference>
<feature type="domain" description="Pesticidal crystal protein Cry22Aa Ig-like" evidence="4">
    <location>
        <begin position="469"/>
        <end position="539"/>
    </location>
</feature>
<dbReference type="PANTHER" id="PTHR46580">
    <property type="entry name" value="SENSOR KINASE-RELATED"/>
    <property type="match status" value="1"/>
</dbReference>
<dbReference type="InterPro" id="IPR036366">
    <property type="entry name" value="PGBDSf"/>
</dbReference>
<dbReference type="SUPFAM" id="SSF47090">
    <property type="entry name" value="PGBD-like"/>
    <property type="match status" value="1"/>
</dbReference>
<dbReference type="InterPro" id="IPR032179">
    <property type="entry name" value="Cry22Aa_Ig-like"/>
</dbReference>
<evidence type="ECO:0000256" key="1">
    <source>
        <dbReference type="ARBA" id="ARBA00022729"/>
    </source>
</evidence>
<protein>
    <submittedName>
        <fullName evidence="5">Uncharacterized protein</fullName>
    </submittedName>
</protein>
<feature type="signal peptide" evidence="2">
    <location>
        <begin position="1"/>
        <end position="22"/>
    </location>
</feature>
<sequence>MKTIYKTTILLAFISLAQLTYAGFVSNDIPNDLLKSRAVAMGDVNNDGNIDIYVGNRIEQNKLWLGNGDGTFTNSDISGDDTGNTTDVVMADFNSDGNLDIYVLEWYMKNKLWLGNGDGTFTNGNISTEPDEGSSAYGGVAVGDIDNDGDIDIYNVPYGASTQNTLWLNDGNANFTLGTTIPLDGVAVYYDVVMTDLDADGNLDIYQTTRQYNKQNKLWMGNGDGTFTNNDITNDLCLDANGGCPGGSVSTGDIDNDGDIDLYLTAYYDYSSMNLNKFWINDGSANFSSQTITDDYGDTAQDSELVDIDNDGDLDILIAMYYNRQNIIWINDGNGNFTQDNIIGDTGYSFSLVVGDVNNDNELDIYIANGDYGIDDNKLWLQDTQAPIITLSGNDPETIEVGTMYTDAGASCTDNIDPTCSVTSGGTIDTSVIGTYTLTYDAIDSVGNIATQISRTVHVVNTDIVPPVITLNGNHTQTLYLNDTYTEDGAVCSDDNDSSCTVIITGNVDTTVEGSYIIYYDAQDISGNDALQITRTVIVKKKSSSSGSIKVSKATLKEIFGTSEDTTIDESLTISEIKPKIGEGKLCDAPHLLTQNLKAGARDGYYHSYTKEQVSEVKILQTHMNRLGFNSGVVDGILGPITDGAIKRMQITLGIFADGYVGPITRALINTSC</sequence>
<dbReference type="InterPro" id="IPR036365">
    <property type="entry name" value="PGBD-like_sf"/>
</dbReference>
<dbReference type="PANTHER" id="PTHR46580:SF2">
    <property type="entry name" value="MAM DOMAIN-CONTAINING PROTEIN"/>
    <property type="match status" value="1"/>
</dbReference>
<keyword evidence="1 2" id="KW-0732">Signal</keyword>
<organism evidence="5 6">
    <name type="scientific">Mesoflavibacter zeaxanthinifaciens subsp. sabulilitoris</name>
    <dbReference type="NCBI Taxonomy" id="1520893"/>
    <lineage>
        <taxon>Bacteria</taxon>
        <taxon>Pseudomonadati</taxon>
        <taxon>Bacteroidota</taxon>
        <taxon>Flavobacteriia</taxon>
        <taxon>Flavobacteriales</taxon>
        <taxon>Flavobacteriaceae</taxon>
        <taxon>Mesoflavibacter</taxon>
    </lineage>
</organism>
<evidence type="ECO:0000259" key="3">
    <source>
        <dbReference type="Pfam" id="PF01471"/>
    </source>
</evidence>
<dbReference type="InterPro" id="IPR013517">
    <property type="entry name" value="FG-GAP"/>
</dbReference>
<proteinExistence type="predicted"/>